<dbReference type="AlphaFoldDB" id="A0A090QH55"/>
<gene>
    <name evidence="3" type="ORF">JCM19237_5348</name>
</gene>
<feature type="compositionally biased region" description="Basic and acidic residues" evidence="1">
    <location>
        <begin position="55"/>
        <end position="69"/>
    </location>
</feature>
<sequence length="69" mass="7158">MLSFGLLALSSTQAIHSFGLTVLTGILTAWLLAPLASTSLAFASKTQASKSKSKSKSEPKASHAEEHTA</sequence>
<dbReference type="Proteomes" id="UP000029227">
    <property type="component" value="Unassembled WGS sequence"/>
</dbReference>
<reference evidence="3 4" key="1">
    <citation type="journal article" date="2014" name="Genome Announc.">
        <title>Draft Genome Sequences of Two Vibrionaceae Species, Vibrio ponticus C121 and Photobacterium aphoticum C119, Isolated as Coral Reef Microbiota.</title>
        <authorList>
            <person name="Al-saari N."/>
            <person name="Meirelles P.M."/>
            <person name="Mino S."/>
            <person name="Suda W."/>
            <person name="Oshima K."/>
            <person name="Hattori M."/>
            <person name="Ohkuma M."/>
            <person name="Thompson F.L."/>
            <person name="Gomez-Gil B."/>
            <person name="Sawabe T."/>
            <person name="Sawabe T."/>
        </authorList>
    </citation>
    <scope>NUCLEOTIDE SEQUENCE [LARGE SCALE GENOMIC DNA]</scope>
    <source>
        <strain evidence="3 4">JCM 19237</strain>
    </source>
</reference>
<evidence type="ECO:0000313" key="4">
    <source>
        <dbReference type="Proteomes" id="UP000029227"/>
    </source>
</evidence>
<feature type="transmembrane region" description="Helical" evidence="2">
    <location>
        <begin position="24"/>
        <end position="44"/>
    </location>
</feature>
<dbReference type="eggNOG" id="COG4258">
    <property type="taxonomic scope" value="Bacteria"/>
</dbReference>
<keyword evidence="2" id="KW-0812">Transmembrane</keyword>
<keyword evidence="2" id="KW-1133">Transmembrane helix</keyword>
<evidence type="ECO:0000313" key="3">
    <source>
        <dbReference type="EMBL" id="GAL02455.1"/>
    </source>
</evidence>
<evidence type="ECO:0000256" key="1">
    <source>
        <dbReference type="SAM" id="MobiDB-lite"/>
    </source>
</evidence>
<dbReference type="EMBL" id="BBMN01000001">
    <property type="protein sequence ID" value="GAL02455.1"/>
    <property type="molecule type" value="Genomic_DNA"/>
</dbReference>
<proteinExistence type="predicted"/>
<accession>A0A090QH55</accession>
<organism evidence="3 4">
    <name type="scientific">Photobacterium aphoticum</name>
    <dbReference type="NCBI Taxonomy" id="754436"/>
    <lineage>
        <taxon>Bacteria</taxon>
        <taxon>Pseudomonadati</taxon>
        <taxon>Pseudomonadota</taxon>
        <taxon>Gammaproteobacteria</taxon>
        <taxon>Vibrionales</taxon>
        <taxon>Vibrionaceae</taxon>
        <taxon>Photobacterium</taxon>
    </lineage>
</organism>
<keyword evidence="2" id="KW-0472">Membrane</keyword>
<feature type="region of interest" description="Disordered" evidence="1">
    <location>
        <begin position="45"/>
        <end position="69"/>
    </location>
</feature>
<evidence type="ECO:0000256" key="2">
    <source>
        <dbReference type="SAM" id="Phobius"/>
    </source>
</evidence>
<dbReference type="STRING" id="754436.JCM19237_5348"/>
<protein>
    <submittedName>
        <fullName evidence="3">Membrane protein</fullName>
    </submittedName>
</protein>
<name>A0A090QH55_9GAMM</name>
<comment type="caution">
    <text evidence="3">The sequence shown here is derived from an EMBL/GenBank/DDBJ whole genome shotgun (WGS) entry which is preliminary data.</text>
</comment>